<proteinExistence type="predicted"/>
<organism evidence="2 3">
    <name type="scientific">Marinifilum flexuosum</name>
    <dbReference type="NCBI Taxonomy" id="1117708"/>
    <lineage>
        <taxon>Bacteria</taxon>
        <taxon>Pseudomonadati</taxon>
        <taxon>Bacteroidota</taxon>
        <taxon>Bacteroidia</taxon>
        <taxon>Marinilabiliales</taxon>
        <taxon>Marinifilaceae</taxon>
    </lineage>
</organism>
<reference evidence="2 3" key="1">
    <citation type="submission" date="2018-09" db="EMBL/GenBank/DDBJ databases">
        <title>Genomic Encyclopedia of Archaeal and Bacterial Type Strains, Phase II (KMG-II): from individual species to whole genera.</title>
        <authorList>
            <person name="Goeker M."/>
        </authorList>
    </citation>
    <scope>NUCLEOTIDE SEQUENCE [LARGE SCALE GENOMIC DNA]</scope>
    <source>
        <strain evidence="2 3">DSM 21950</strain>
    </source>
</reference>
<feature type="transmembrane region" description="Helical" evidence="1">
    <location>
        <begin position="12"/>
        <end position="36"/>
    </location>
</feature>
<evidence type="ECO:0000313" key="3">
    <source>
        <dbReference type="Proteomes" id="UP000284531"/>
    </source>
</evidence>
<keyword evidence="1" id="KW-0812">Transmembrane</keyword>
<sequence>MIYHMTEFIDTILVGIEYWVIISFFLGLIGIILLAYNPSKNHIDRIKNYNLKIKVAGIILIIQLVISAFLVFRLSAFVVDNAGREVKEFLSQENLTIRIGNNKLDAYDSDKVILELRRMCHLPAHHSHPTDNEIKIQIVSGGKIMILKLYKDSKIPEEYWIFWDNYRTTMKSEVGRIRTTIFKSIEN</sequence>
<dbReference type="AlphaFoldDB" id="A0A419WMY7"/>
<accession>A0A419WMY7</accession>
<keyword evidence="3" id="KW-1185">Reference proteome</keyword>
<evidence type="ECO:0000256" key="1">
    <source>
        <dbReference type="SAM" id="Phobius"/>
    </source>
</evidence>
<protein>
    <submittedName>
        <fullName evidence="2">Uncharacterized protein</fullName>
    </submittedName>
</protein>
<name>A0A419WMY7_9BACT</name>
<evidence type="ECO:0000313" key="2">
    <source>
        <dbReference type="EMBL" id="RKD96840.1"/>
    </source>
</evidence>
<dbReference type="EMBL" id="RAPQ01000012">
    <property type="protein sequence ID" value="RKD96840.1"/>
    <property type="molecule type" value="Genomic_DNA"/>
</dbReference>
<gene>
    <name evidence="2" type="ORF">BXY64_3789</name>
</gene>
<feature type="transmembrane region" description="Helical" evidence="1">
    <location>
        <begin position="57"/>
        <end position="79"/>
    </location>
</feature>
<dbReference type="Proteomes" id="UP000284531">
    <property type="component" value="Unassembled WGS sequence"/>
</dbReference>
<keyword evidence="1" id="KW-1133">Transmembrane helix</keyword>
<comment type="caution">
    <text evidence="2">The sequence shown here is derived from an EMBL/GenBank/DDBJ whole genome shotgun (WGS) entry which is preliminary data.</text>
</comment>
<keyword evidence="1" id="KW-0472">Membrane</keyword>